<dbReference type="SUPFAM" id="SSF48113">
    <property type="entry name" value="Heme-dependent peroxidases"/>
    <property type="match status" value="1"/>
</dbReference>
<sequence>MACSRLVLLALCACAVVSGSEHHVHVHFDESEVENAINVAAARVKTQLERSRDSGGRADPFSAAALWTAAHLPSYKGRNSSAVALIAEEATRHLVVSHGMDMAEVGSEMPGVDLSGTILGQYCPVSGDRTCQPQKYRSLDGFCNNVQHASWGSAQTAFARLLQPAYADGLSAPRGQSVSGGDLPSARSLSGRLAHPGHNRHEFVTALMAVWAEFVHHDLVHIASGAPVLASRRAAPTRAMPPGSALTAALTSQAAHIAFQPPTQTGVIQVGRLCRLTSDGGATSCCRDGAREPHCLPILSPGHCQEYVRSLSSLQMGCHLGPREQMNLATSFLDGSGLYGTTKQSAHRLRCPLAADPRANSHSAISAIYALLAREHNRIAAQLSETNPHWGDERTYQETRRLIIAQLQHITFKEFVPAVLGQEVTKFFDLELLSAGFHQHYSMDEYPGVSNAAASTALKFYLALLPGYLQYINVNGEAEGEAPLSASFFAPFDLYKEGRLEQVLLGLTGSQASQGDSITEQLTDALGLDLAADTIQQARDHGVAAYTQWRQLCGLPPVTQFRDLNTTMAPSKIDMLRSMYRSPADIDLFVGGVLESPVEGAVVGPTFACLLGQQFQLVRQTDRFWFENEVPPSAFTKEQLYQIRKSSMARLFCNNIDGVRELPPNVFLKQDPFLNAPVLCDMLPFLDLSAWKSARSGVLIPDDVFGDVVSKAKMDLERRRNEERILTELKLNADPKSSLGTAYAFSRPNKQAVLLSNTSLILEYASGEFMSTVFS</sequence>
<dbReference type="PRINTS" id="PR00457">
    <property type="entry name" value="ANPEROXIDASE"/>
</dbReference>
<dbReference type="InterPro" id="IPR019791">
    <property type="entry name" value="Haem_peroxidase_animal"/>
</dbReference>
<dbReference type="PANTHER" id="PTHR11475:SF4">
    <property type="entry name" value="CHORION PEROXIDASE"/>
    <property type="match status" value="1"/>
</dbReference>
<comment type="caution">
    <text evidence="6">The sequence shown here is derived from an EMBL/GenBank/DDBJ whole genome shotgun (WGS) entry which is preliminary data.</text>
</comment>
<evidence type="ECO:0000256" key="4">
    <source>
        <dbReference type="ARBA" id="ARBA00023180"/>
    </source>
</evidence>
<evidence type="ECO:0000256" key="2">
    <source>
        <dbReference type="ARBA" id="ARBA00022525"/>
    </source>
</evidence>
<dbReference type="OrthoDB" id="823504at2759"/>
<dbReference type="Proteomes" id="UP000440578">
    <property type="component" value="Unassembled WGS sequence"/>
</dbReference>
<dbReference type="GO" id="GO:0020037">
    <property type="term" value="F:heme binding"/>
    <property type="evidence" value="ECO:0007669"/>
    <property type="project" value="InterPro"/>
</dbReference>
<evidence type="ECO:0000256" key="5">
    <source>
        <dbReference type="SAM" id="SignalP"/>
    </source>
</evidence>
<gene>
    <name evidence="6" type="primary">Pxdn_2</name>
    <name evidence="6" type="ORF">FJT64_015535</name>
</gene>
<dbReference type="InterPro" id="IPR037120">
    <property type="entry name" value="Haem_peroxidase_sf_animal"/>
</dbReference>
<dbReference type="Gene3D" id="1.10.640.10">
    <property type="entry name" value="Haem peroxidase domain superfamily, animal type"/>
    <property type="match status" value="1"/>
</dbReference>
<dbReference type="Pfam" id="PF03098">
    <property type="entry name" value="An_peroxidase"/>
    <property type="match status" value="2"/>
</dbReference>
<organism evidence="6 7">
    <name type="scientific">Amphibalanus amphitrite</name>
    <name type="common">Striped barnacle</name>
    <name type="synonym">Balanus amphitrite</name>
    <dbReference type="NCBI Taxonomy" id="1232801"/>
    <lineage>
        <taxon>Eukaryota</taxon>
        <taxon>Metazoa</taxon>
        <taxon>Ecdysozoa</taxon>
        <taxon>Arthropoda</taxon>
        <taxon>Crustacea</taxon>
        <taxon>Multicrustacea</taxon>
        <taxon>Cirripedia</taxon>
        <taxon>Thoracica</taxon>
        <taxon>Thoracicalcarea</taxon>
        <taxon>Balanomorpha</taxon>
        <taxon>Balanoidea</taxon>
        <taxon>Balanidae</taxon>
        <taxon>Amphibalaninae</taxon>
        <taxon>Amphibalanus</taxon>
    </lineage>
</organism>
<keyword evidence="4" id="KW-0325">Glycoprotein</keyword>
<keyword evidence="7" id="KW-1185">Reference proteome</keyword>
<dbReference type="GO" id="GO:0004601">
    <property type="term" value="F:peroxidase activity"/>
    <property type="evidence" value="ECO:0007669"/>
    <property type="project" value="UniProtKB-KW"/>
</dbReference>
<dbReference type="GO" id="GO:0006979">
    <property type="term" value="P:response to oxidative stress"/>
    <property type="evidence" value="ECO:0007669"/>
    <property type="project" value="InterPro"/>
</dbReference>
<dbReference type="PROSITE" id="PS50292">
    <property type="entry name" value="PEROXIDASE_3"/>
    <property type="match status" value="1"/>
</dbReference>
<comment type="subcellular location">
    <subcellularLocation>
        <location evidence="1">Secreted</location>
    </subcellularLocation>
</comment>
<evidence type="ECO:0000313" key="6">
    <source>
        <dbReference type="EMBL" id="KAF0313952.1"/>
    </source>
</evidence>
<dbReference type="CDD" id="cd09823">
    <property type="entry name" value="peroxinectin_like"/>
    <property type="match status" value="1"/>
</dbReference>
<dbReference type="EMBL" id="VIIS01000062">
    <property type="protein sequence ID" value="KAF0313954.1"/>
    <property type="molecule type" value="Genomic_DNA"/>
</dbReference>
<keyword evidence="5" id="KW-0732">Signal</keyword>
<reference evidence="6 7" key="1">
    <citation type="submission" date="2019-07" db="EMBL/GenBank/DDBJ databases">
        <title>Draft genome assembly of a fouling barnacle, Amphibalanus amphitrite (Darwin, 1854): The first reference genome for Thecostraca.</title>
        <authorList>
            <person name="Kim W."/>
        </authorList>
    </citation>
    <scope>NUCLEOTIDE SEQUENCE [LARGE SCALE GENOMIC DNA]</scope>
    <source>
        <strain evidence="6">SNU_AA5</strain>
        <tissue evidence="6">Soma without cirri and trophi</tissue>
    </source>
</reference>
<name>A0A6A4XGP1_AMPAM</name>
<protein>
    <submittedName>
        <fullName evidence="6">Peroxidasin-like protein</fullName>
    </submittedName>
</protein>
<dbReference type="PANTHER" id="PTHR11475">
    <property type="entry name" value="OXIDASE/PEROXIDASE"/>
    <property type="match status" value="1"/>
</dbReference>
<feature type="chain" id="PRO_5036168179" evidence="5">
    <location>
        <begin position="20"/>
        <end position="775"/>
    </location>
</feature>
<dbReference type="EMBL" id="VIIS01000062">
    <property type="protein sequence ID" value="KAF0313952.1"/>
    <property type="molecule type" value="Genomic_DNA"/>
</dbReference>
<feature type="signal peptide" evidence="5">
    <location>
        <begin position="1"/>
        <end position="19"/>
    </location>
</feature>
<keyword evidence="3" id="KW-0575">Peroxidase</keyword>
<accession>A0A6A4XGP1</accession>
<proteinExistence type="predicted"/>
<keyword evidence="3" id="KW-0560">Oxidoreductase</keyword>
<dbReference type="AlphaFoldDB" id="A0A6A4XGP1"/>
<keyword evidence="2" id="KW-0964">Secreted</keyword>
<evidence type="ECO:0000256" key="3">
    <source>
        <dbReference type="ARBA" id="ARBA00022559"/>
    </source>
</evidence>
<evidence type="ECO:0000313" key="7">
    <source>
        <dbReference type="Proteomes" id="UP000440578"/>
    </source>
</evidence>
<dbReference type="InterPro" id="IPR010255">
    <property type="entry name" value="Haem_peroxidase_sf"/>
</dbReference>
<evidence type="ECO:0000256" key="1">
    <source>
        <dbReference type="ARBA" id="ARBA00004613"/>
    </source>
</evidence>